<feature type="signal peptide" evidence="2">
    <location>
        <begin position="1"/>
        <end position="23"/>
    </location>
</feature>
<evidence type="ECO:0000256" key="1">
    <source>
        <dbReference type="SAM" id="MobiDB-lite"/>
    </source>
</evidence>
<evidence type="ECO:0000313" key="3">
    <source>
        <dbReference type="EMBL" id="KAF4656871.1"/>
    </source>
</evidence>
<dbReference type="OrthoDB" id="10362933at2759"/>
<feature type="region of interest" description="Disordered" evidence="1">
    <location>
        <begin position="189"/>
        <end position="210"/>
    </location>
</feature>
<gene>
    <name evidence="3" type="ORF">FOZ61_006629</name>
</gene>
<organism evidence="3 4">
    <name type="scientific">Perkinsus olseni</name>
    <name type="common">Perkinsus atlanticus</name>
    <dbReference type="NCBI Taxonomy" id="32597"/>
    <lineage>
        <taxon>Eukaryota</taxon>
        <taxon>Sar</taxon>
        <taxon>Alveolata</taxon>
        <taxon>Perkinsozoa</taxon>
        <taxon>Perkinsea</taxon>
        <taxon>Perkinsida</taxon>
        <taxon>Perkinsidae</taxon>
        <taxon>Perkinsus</taxon>
    </lineage>
</organism>
<keyword evidence="2" id="KW-0732">Signal</keyword>
<evidence type="ECO:0000256" key="2">
    <source>
        <dbReference type="SAM" id="SignalP"/>
    </source>
</evidence>
<proteinExistence type="predicted"/>
<feature type="chain" id="PRO_5029613772" evidence="2">
    <location>
        <begin position="24"/>
        <end position="309"/>
    </location>
</feature>
<dbReference type="Proteomes" id="UP000570595">
    <property type="component" value="Unassembled WGS sequence"/>
</dbReference>
<protein>
    <submittedName>
        <fullName evidence="3">Uncharacterized protein</fullName>
    </submittedName>
</protein>
<sequence>MSALRHVTIAGLLLAAGLPSTASLGSVVVSHGVSKLRVVPSSDDVPLGDYSWGSVPSELAGKFESAEMKVTYGLNSATAHFHFLGTANKEGEHFHSEFYELRDDSYTNRIFRYGIRRCYYFTCDVLKKLRRILSFESGTRSHRAILCAKNTSTRSHPQLTLYLEADREVNKRNDQLNMPVDLIFKANQKTTGASAPPRGPHESDDVETSADRCKSMKDGNYLSLFALLNLETAQDGRQRAMLTSHDRNERFSTLSNVLVTPADDFSTTGCCQLGNTRIFICPTGDDDDHLLLRVPGVELELVYADVDAL</sequence>
<evidence type="ECO:0000313" key="4">
    <source>
        <dbReference type="Proteomes" id="UP000570595"/>
    </source>
</evidence>
<name>A0A7J6LCN9_PEROL</name>
<dbReference type="EMBL" id="JABAHT010000383">
    <property type="protein sequence ID" value="KAF4656871.1"/>
    <property type="molecule type" value="Genomic_DNA"/>
</dbReference>
<accession>A0A7J6LCN9</accession>
<reference evidence="3 4" key="1">
    <citation type="submission" date="2020-04" db="EMBL/GenBank/DDBJ databases">
        <title>Perkinsus olseni comparative genomics.</title>
        <authorList>
            <person name="Bogema D.R."/>
        </authorList>
    </citation>
    <scope>NUCLEOTIDE SEQUENCE [LARGE SCALE GENOMIC DNA]</scope>
    <source>
        <strain evidence="3">ATCC PRA-179</strain>
    </source>
</reference>
<feature type="compositionally biased region" description="Basic and acidic residues" evidence="1">
    <location>
        <begin position="199"/>
        <end position="210"/>
    </location>
</feature>
<dbReference type="AlphaFoldDB" id="A0A7J6LCN9"/>
<comment type="caution">
    <text evidence="3">The sequence shown here is derived from an EMBL/GenBank/DDBJ whole genome shotgun (WGS) entry which is preliminary data.</text>
</comment>